<evidence type="ECO:0000256" key="1">
    <source>
        <dbReference type="SAM" id="Coils"/>
    </source>
</evidence>
<accession>A0A8R1IVN1</accession>
<organism evidence="2 3">
    <name type="scientific">Caenorhabditis japonica</name>
    <dbReference type="NCBI Taxonomy" id="281687"/>
    <lineage>
        <taxon>Eukaryota</taxon>
        <taxon>Metazoa</taxon>
        <taxon>Ecdysozoa</taxon>
        <taxon>Nematoda</taxon>
        <taxon>Chromadorea</taxon>
        <taxon>Rhabditida</taxon>
        <taxon>Rhabditina</taxon>
        <taxon>Rhabditomorpha</taxon>
        <taxon>Rhabditoidea</taxon>
        <taxon>Rhabditidae</taxon>
        <taxon>Peloderinae</taxon>
        <taxon>Caenorhabditis</taxon>
    </lineage>
</organism>
<sequence>MSAWLRNIQGQLSDLANEVLNEANDVLAEAREEVADPDAELLVAKKKCAEAEKQLAIEAAKCESLSGEKKHLEEQLYDAHVEMDAIGQKLNGMVRQRDEEIKKLKVCRHFEKKSKEKCSACSKRYKMSLRGECVIEEECF</sequence>
<feature type="coiled-coil region" evidence="1">
    <location>
        <begin position="13"/>
        <end position="75"/>
    </location>
</feature>
<protein>
    <submittedName>
        <fullName evidence="2">Uncharacterized protein</fullName>
    </submittedName>
</protein>
<dbReference type="AlphaFoldDB" id="A0A8R1IVN1"/>
<name>A0A8R1IVN1_CAEJA</name>
<proteinExistence type="predicted"/>
<reference evidence="2" key="2">
    <citation type="submission" date="2022-06" db="UniProtKB">
        <authorList>
            <consortium name="EnsemblMetazoa"/>
        </authorList>
    </citation>
    <scope>IDENTIFICATION</scope>
    <source>
        <strain evidence="2">DF5081</strain>
    </source>
</reference>
<evidence type="ECO:0000313" key="2">
    <source>
        <dbReference type="EnsemblMetazoa" id="CJA43297.1"/>
    </source>
</evidence>
<keyword evidence="3" id="KW-1185">Reference proteome</keyword>
<dbReference type="Proteomes" id="UP000005237">
    <property type="component" value="Unassembled WGS sequence"/>
</dbReference>
<evidence type="ECO:0000313" key="3">
    <source>
        <dbReference type="Proteomes" id="UP000005237"/>
    </source>
</evidence>
<reference evidence="3" key="1">
    <citation type="submission" date="2010-08" db="EMBL/GenBank/DDBJ databases">
        <authorList>
            <consortium name="Caenorhabditis japonica Sequencing Consortium"/>
            <person name="Wilson R.K."/>
        </authorList>
    </citation>
    <scope>NUCLEOTIDE SEQUENCE [LARGE SCALE GENOMIC DNA]</scope>
    <source>
        <strain evidence="3">DF5081</strain>
    </source>
</reference>
<keyword evidence="1" id="KW-0175">Coiled coil</keyword>
<dbReference type="EnsemblMetazoa" id="CJA43297.1">
    <property type="protein sequence ID" value="CJA43297.1"/>
    <property type="gene ID" value="WBGene00219145"/>
</dbReference>